<reference evidence="3" key="1">
    <citation type="journal article" date="2019" name="Int. J. Syst. Evol. Microbiol.">
        <title>The Global Catalogue of Microorganisms (GCM) 10K type strain sequencing project: providing services to taxonomists for standard genome sequencing and annotation.</title>
        <authorList>
            <consortium name="The Broad Institute Genomics Platform"/>
            <consortium name="The Broad Institute Genome Sequencing Center for Infectious Disease"/>
            <person name="Wu L."/>
            <person name="Ma J."/>
        </authorList>
    </citation>
    <scope>NUCLEOTIDE SEQUENCE [LARGE SCALE GENOMIC DNA]</scope>
    <source>
        <strain evidence="3">TBRC 1276</strain>
    </source>
</reference>
<dbReference type="Proteomes" id="UP001595851">
    <property type="component" value="Unassembled WGS sequence"/>
</dbReference>
<keyword evidence="3" id="KW-1185">Reference proteome</keyword>
<organism evidence="2 3">
    <name type="scientific">Nonomuraea purpurea</name>
    <dbReference type="NCBI Taxonomy" id="1849276"/>
    <lineage>
        <taxon>Bacteria</taxon>
        <taxon>Bacillati</taxon>
        <taxon>Actinomycetota</taxon>
        <taxon>Actinomycetes</taxon>
        <taxon>Streptosporangiales</taxon>
        <taxon>Streptosporangiaceae</taxon>
        <taxon>Nonomuraea</taxon>
    </lineage>
</organism>
<feature type="compositionally biased region" description="Basic and acidic residues" evidence="1">
    <location>
        <begin position="71"/>
        <end position="81"/>
    </location>
</feature>
<dbReference type="EMBL" id="JBHSBI010000002">
    <property type="protein sequence ID" value="MFC4006692.1"/>
    <property type="molecule type" value="Genomic_DNA"/>
</dbReference>
<feature type="region of interest" description="Disordered" evidence="1">
    <location>
        <begin position="61"/>
        <end position="88"/>
    </location>
</feature>
<dbReference type="RefSeq" id="WP_379526829.1">
    <property type="nucleotide sequence ID" value="NZ_JBHSBI010000002.1"/>
</dbReference>
<proteinExistence type="predicted"/>
<evidence type="ECO:0000313" key="3">
    <source>
        <dbReference type="Proteomes" id="UP001595851"/>
    </source>
</evidence>
<name>A0ABV8FY65_9ACTN</name>
<protein>
    <submittedName>
        <fullName evidence="2">Uncharacterized protein</fullName>
    </submittedName>
</protein>
<comment type="caution">
    <text evidence="2">The sequence shown here is derived from an EMBL/GenBank/DDBJ whole genome shotgun (WGS) entry which is preliminary data.</text>
</comment>
<sequence>MATMSSQPSSAPVPEIPECTVERGSDGRLHLTHESGRTATAHSERGAKLVGMALCLLAQHSDPQPPGMRPVHLEWNHDEPTLRTGELP</sequence>
<accession>A0ABV8FY65</accession>
<feature type="region of interest" description="Disordered" evidence="1">
    <location>
        <begin position="1"/>
        <end position="21"/>
    </location>
</feature>
<evidence type="ECO:0000313" key="2">
    <source>
        <dbReference type="EMBL" id="MFC4006692.1"/>
    </source>
</evidence>
<feature type="compositionally biased region" description="Polar residues" evidence="1">
    <location>
        <begin position="1"/>
        <end position="10"/>
    </location>
</feature>
<gene>
    <name evidence="2" type="ORF">ACFOY2_05635</name>
</gene>
<evidence type="ECO:0000256" key="1">
    <source>
        <dbReference type="SAM" id="MobiDB-lite"/>
    </source>
</evidence>